<evidence type="ECO:0000313" key="5">
    <source>
        <dbReference type="EMBL" id="MBR0663587.1"/>
    </source>
</evidence>
<evidence type="ECO:0000256" key="1">
    <source>
        <dbReference type="ARBA" id="ARBA00010062"/>
    </source>
</evidence>
<organism evidence="5 6">
    <name type="scientific">Plastoroseomonas hellenica</name>
    <dbReference type="NCBI Taxonomy" id="2687306"/>
    <lineage>
        <taxon>Bacteria</taxon>
        <taxon>Pseudomonadati</taxon>
        <taxon>Pseudomonadota</taxon>
        <taxon>Alphaproteobacteria</taxon>
        <taxon>Acetobacterales</taxon>
        <taxon>Acetobacteraceae</taxon>
        <taxon>Plastoroseomonas</taxon>
    </lineage>
</organism>
<evidence type="ECO:0000256" key="3">
    <source>
        <dbReference type="ARBA" id="ARBA00022970"/>
    </source>
</evidence>
<dbReference type="InterPro" id="IPR051010">
    <property type="entry name" value="BCAA_transport"/>
</dbReference>
<sequence>MATEIGRRGILAGATLLATPGLVRAQGEAIRIGEINSYTAQPAFLAPYRNAWVLAVEQVNAAGGINGRRLETVFRDDAGRPEDAVRHAGELVNAERVHLLAGGFLSNVGLAIGDFARQNRRLFVASEPLTDALVWAQGNRYTFRLRPSTYMQAAMLVEEAAKLPARRWATVAPNYEYGQSAVRWFKELLTRAKPDVQFVGDQFPALGRIDAGATVQALASTTPDAIFNVTFGADLTNFVRQGNTRGLFERRRVVSVLTGEPEYLLPLGDEAPENWIVTGYPWEDLNTPGHVTFRDAYRQRWNEAPRLGSVVAYDTVSAIAAMLRKTGANTETEGMVEAMRGLSFPTAFGTGDVTFRAVDHQSTLGAYVGRTALRNGRGTMVDWRYADGARYLPADEVVRGLRPQG</sequence>
<dbReference type="Pfam" id="PF13458">
    <property type="entry name" value="Peripla_BP_6"/>
    <property type="match status" value="1"/>
</dbReference>
<comment type="similarity">
    <text evidence="1">Belongs to the leucine-binding protein family.</text>
</comment>
<accession>A0ABS5ETF7</accession>
<name>A0ABS5ETF7_9PROT</name>
<protein>
    <submittedName>
        <fullName evidence="5">ABC transporter substrate-binding protein</fullName>
    </submittedName>
</protein>
<dbReference type="CDD" id="cd06330">
    <property type="entry name" value="PBP1_As_SBP-like"/>
    <property type="match status" value="1"/>
</dbReference>
<comment type="caution">
    <text evidence="5">The sequence shown here is derived from an EMBL/GenBank/DDBJ whole genome shotgun (WGS) entry which is preliminary data.</text>
</comment>
<keyword evidence="3" id="KW-0813">Transport</keyword>
<dbReference type="RefSeq" id="WP_211851181.1">
    <property type="nucleotide sequence ID" value="NZ_JAAGBB010000004.1"/>
</dbReference>
<dbReference type="PANTHER" id="PTHR30483">
    <property type="entry name" value="LEUCINE-SPECIFIC-BINDING PROTEIN"/>
    <property type="match status" value="1"/>
</dbReference>
<feature type="domain" description="Leucine-binding protein" evidence="4">
    <location>
        <begin position="30"/>
        <end position="370"/>
    </location>
</feature>
<gene>
    <name evidence="5" type="ORF">GXW71_04375</name>
</gene>
<reference evidence="6" key="1">
    <citation type="journal article" date="2021" name="Syst. Appl. Microbiol.">
        <title>Roseomonas hellenica sp. nov., isolated from roots of wild-growing Alkanna tinctoria.</title>
        <authorList>
            <person name="Rat A."/>
            <person name="Naranjo H.D."/>
            <person name="Lebbe L."/>
            <person name="Cnockaert M."/>
            <person name="Krigas N."/>
            <person name="Grigoriadou K."/>
            <person name="Maloupa E."/>
            <person name="Willems A."/>
        </authorList>
    </citation>
    <scope>NUCLEOTIDE SEQUENCE [LARGE SCALE GENOMIC DNA]</scope>
    <source>
        <strain evidence="6">LMG 31523</strain>
    </source>
</reference>
<dbReference type="PANTHER" id="PTHR30483:SF37">
    <property type="entry name" value="ABC TRANSPORTER SUBSTRATE-BINDING PROTEIN"/>
    <property type="match status" value="1"/>
</dbReference>
<keyword evidence="6" id="KW-1185">Reference proteome</keyword>
<dbReference type="SUPFAM" id="SSF53822">
    <property type="entry name" value="Periplasmic binding protein-like I"/>
    <property type="match status" value="1"/>
</dbReference>
<dbReference type="Proteomes" id="UP001196870">
    <property type="component" value="Unassembled WGS sequence"/>
</dbReference>
<evidence type="ECO:0000256" key="2">
    <source>
        <dbReference type="ARBA" id="ARBA00022729"/>
    </source>
</evidence>
<keyword evidence="2" id="KW-0732">Signal</keyword>
<dbReference type="Gene3D" id="3.40.50.2300">
    <property type="match status" value="2"/>
</dbReference>
<evidence type="ECO:0000259" key="4">
    <source>
        <dbReference type="Pfam" id="PF13458"/>
    </source>
</evidence>
<dbReference type="InterPro" id="IPR028082">
    <property type="entry name" value="Peripla_BP_I"/>
</dbReference>
<dbReference type="InterPro" id="IPR028081">
    <property type="entry name" value="Leu-bd"/>
</dbReference>
<evidence type="ECO:0000313" key="6">
    <source>
        <dbReference type="Proteomes" id="UP001196870"/>
    </source>
</evidence>
<keyword evidence="3" id="KW-0029">Amino-acid transport</keyword>
<proteinExistence type="inferred from homology"/>
<dbReference type="EMBL" id="JAAGBB010000004">
    <property type="protein sequence ID" value="MBR0663587.1"/>
    <property type="molecule type" value="Genomic_DNA"/>
</dbReference>